<proteinExistence type="predicted"/>
<gene>
    <name evidence="1" type="ORF">SCRDD08_00632</name>
</gene>
<dbReference type="PATRIC" id="fig|45634.12.peg.660"/>
<protein>
    <submittedName>
        <fullName evidence="1">Uncharacterized protein</fullName>
    </submittedName>
</protein>
<comment type="caution">
    <text evidence="1">The sequence shown here is derived from an EMBL/GenBank/DDBJ whole genome shotgun (WGS) entry which is preliminary data.</text>
</comment>
<dbReference type="Proteomes" id="UP000070377">
    <property type="component" value="Unassembled WGS sequence"/>
</dbReference>
<name>A0A139N3D6_STRCR</name>
<evidence type="ECO:0000313" key="2">
    <source>
        <dbReference type="Proteomes" id="UP000070377"/>
    </source>
</evidence>
<dbReference type="AlphaFoldDB" id="A0A139N3D6"/>
<dbReference type="STRING" id="45634.SCRDD08_00632"/>
<accession>A0A139N3D6</accession>
<sequence length="102" mass="11983">MESTQFWGYHNDFSWIKRSLVPPKSDKGVIVVTDNDINGGDSFRIDYAQNWETYYDEQSGWLKIGSEILSEDLSYVEFFRNTIAGIDRCGNIQEFWLKPKFK</sequence>
<reference evidence="1 2" key="1">
    <citation type="submission" date="2016-01" db="EMBL/GenBank/DDBJ databases">
        <title>Highly variable Streptococcus oralis are common among viridans streptococci isolated from primates.</title>
        <authorList>
            <person name="Denapaite D."/>
            <person name="Rieger M."/>
            <person name="Koendgen S."/>
            <person name="Brueckner R."/>
            <person name="Ochigava I."/>
            <person name="Kappeler P."/>
            <person name="Maetz-Rensing K."/>
            <person name="Leendertz F."/>
            <person name="Hakenbeck R."/>
        </authorList>
    </citation>
    <scope>NUCLEOTIDE SEQUENCE [LARGE SCALE GENOMIC DNA]</scope>
    <source>
        <strain evidence="1 2">DD08</strain>
    </source>
</reference>
<dbReference type="EMBL" id="LQRD01000023">
    <property type="protein sequence ID" value="KXT70548.1"/>
    <property type="molecule type" value="Genomic_DNA"/>
</dbReference>
<evidence type="ECO:0000313" key="1">
    <source>
        <dbReference type="EMBL" id="KXT70548.1"/>
    </source>
</evidence>
<organism evidence="1 2">
    <name type="scientific">Streptococcus cristatus</name>
    <dbReference type="NCBI Taxonomy" id="45634"/>
    <lineage>
        <taxon>Bacteria</taxon>
        <taxon>Bacillati</taxon>
        <taxon>Bacillota</taxon>
        <taxon>Bacilli</taxon>
        <taxon>Lactobacillales</taxon>
        <taxon>Streptococcaceae</taxon>
        <taxon>Streptococcus</taxon>
    </lineage>
</organism>